<keyword evidence="1 7" id="KW-0436">Ligase</keyword>
<feature type="binding site" evidence="7">
    <location>
        <position position="203"/>
    </location>
    <ligand>
        <name>L-glutamate</name>
        <dbReference type="ChEBI" id="CHEBI:29985"/>
    </ligand>
</feature>
<feature type="binding site" evidence="7">
    <location>
        <position position="128"/>
    </location>
    <ligand>
        <name>Zn(2+)</name>
        <dbReference type="ChEBI" id="CHEBI:29105"/>
    </ligand>
</feature>
<feature type="short sequence motif" description="'KMSKS' region" evidence="7">
    <location>
        <begin position="241"/>
        <end position="245"/>
    </location>
</feature>
<keyword evidence="11" id="KW-1185">Reference proteome</keyword>
<dbReference type="NCBIfam" id="TIGR03838">
    <property type="entry name" value="queuosine_YadB"/>
    <property type="match status" value="1"/>
</dbReference>
<dbReference type="SUPFAM" id="SSF52374">
    <property type="entry name" value="Nucleotidylyl transferase"/>
    <property type="match status" value="1"/>
</dbReference>
<dbReference type="InterPro" id="IPR022380">
    <property type="entry name" value="Glu-Q_tRNA(Asp)_Synthase"/>
</dbReference>
<dbReference type="GO" id="GO:0006400">
    <property type="term" value="P:tRNA modification"/>
    <property type="evidence" value="ECO:0007669"/>
    <property type="project" value="InterPro"/>
</dbReference>
<name>A0A969W953_9GAMM</name>
<gene>
    <name evidence="7" type="primary">gluQ</name>
    <name evidence="10" type="ORF">G7Y82_09985</name>
</gene>
<dbReference type="PANTHER" id="PTHR43311">
    <property type="entry name" value="GLUTAMATE--TRNA LIGASE"/>
    <property type="match status" value="1"/>
</dbReference>
<keyword evidence="5 7" id="KW-0067">ATP-binding</keyword>
<dbReference type="Gene3D" id="3.40.50.620">
    <property type="entry name" value="HUPs"/>
    <property type="match status" value="1"/>
</dbReference>
<feature type="binding site" evidence="7">
    <location>
        <position position="52"/>
    </location>
    <ligand>
        <name>L-glutamate</name>
        <dbReference type="ChEBI" id="CHEBI:29985"/>
    </ligand>
</feature>
<dbReference type="InterPro" id="IPR049940">
    <property type="entry name" value="GluQ/Sye"/>
</dbReference>
<evidence type="ECO:0000256" key="5">
    <source>
        <dbReference type="ARBA" id="ARBA00022840"/>
    </source>
</evidence>
<evidence type="ECO:0000256" key="8">
    <source>
        <dbReference type="RuleBase" id="RU363037"/>
    </source>
</evidence>
<feature type="binding site" evidence="7">
    <location>
        <position position="185"/>
    </location>
    <ligand>
        <name>L-glutamate</name>
        <dbReference type="ChEBI" id="CHEBI:29985"/>
    </ligand>
</feature>
<evidence type="ECO:0000313" key="11">
    <source>
        <dbReference type="Proteomes" id="UP000653472"/>
    </source>
</evidence>
<dbReference type="HAMAP" id="MF_01428">
    <property type="entry name" value="Glu_Q_tRNA_synth"/>
    <property type="match status" value="1"/>
</dbReference>
<evidence type="ECO:0000256" key="7">
    <source>
        <dbReference type="HAMAP-Rule" id="MF_01428"/>
    </source>
</evidence>
<accession>A0A969W953</accession>
<evidence type="ECO:0000256" key="6">
    <source>
        <dbReference type="ARBA" id="ARBA00023146"/>
    </source>
</evidence>
<dbReference type="PRINTS" id="PR00987">
    <property type="entry name" value="TRNASYNTHGLU"/>
</dbReference>
<proteinExistence type="inferred from homology"/>
<dbReference type="PANTHER" id="PTHR43311:SF1">
    <property type="entry name" value="GLUTAMYL-Q TRNA(ASP) SYNTHETASE"/>
    <property type="match status" value="1"/>
</dbReference>
<dbReference type="RefSeq" id="WP_168147886.1">
    <property type="nucleotide sequence ID" value="NZ_JAAVXB010000004.1"/>
</dbReference>
<organism evidence="10 11">
    <name type="scientific">Solimonas marina</name>
    <dbReference type="NCBI Taxonomy" id="2714601"/>
    <lineage>
        <taxon>Bacteria</taxon>
        <taxon>Pseudomonadati</taxon>
        <taxon>Pseudomonadota</taxon>
        <taxon>Gammaproteobacteria</taxon>
        <taxon>Nevskiales</taxon>
        <taxon>Nevskiaceae</taxon>
        <taxon>Solimonas</taxon>
    </lineage>
</organism>
<feature type="domain" description="Glutamyl/glutaminyl-tRNA synthetase class Ib catalytic" evidence="9">
    <location>
        <begin position="14"/>
        <end position="251"/>
    </location>
</feature>
<comment type="function">
    <text evidence="7">Catalyzes the tRNA-independent activation of glutamate in presence of ATP and the subsequent transfer of glutamate onto a tRNA(Asp). Glutamate is transferred on the 2-amino-5-(4,5-dihydroxy-2-cyclopenten-1-yl) moiety of the queuosine in the wobble position of the QUC anticodon.</text>
</comment>
<keyword evidence="6 7" id="KW-0030">Aminoacyl-tRNA synthetase</keyword>
<feature type="binding site" evidence="7">
    <location>
        <begin position="16"/>
        <end position="20"/>
    </location>
    <ligand>
        <name>L-glutamate</name>
        <dbReference type="ChEBI" id="CHEBI:29985"/>
    </ligand>
</feature>
<comment type="cofactor">
    <cofactor evidence="7">
        <name>Zn(2+)</name>
        <dbReference type="ChEBI" id="CHEBI:29105"/>
    </cofactor>
    <text evidence="7">Binds 1 zinc ion per subunit.</text>
</comment>
<evidence type="ECO:0000256" key="3">
    <source>
        <dbReference type="ARBA" id="ARBA00022741"/>
    </source>
</evidence>
<dbReference type="EC" id="6.1.1.-" evidence="7"/>
<dbReference type="Pfam" id="PF00749">
    <property type="entry name" value="tRNA-synt_1c"/>
    <property type="match status" value="1"/>
</dbReference>
<dbReference type="InterPro" id="IPR020058">
    <property type="entry name" value="Glu/Gln-tRNA-synth_Ib_cat-dom"/>
</dbReference>
<feature type="binding site" evidence="7">
    <location>
        <position position="132"/>
    </location>
    <ligand>
        <name>Zn(2+)</name>
        <dbReference type="ChEBI" id="CHEBI:29105"/>
    </ligand>
</feature>
<evidence type="ECO:0000259" key="9">
    <source>
        <dbReference type="Pfam" id="PF00749"/>
    </source>
</evidence>
<feature type="binding site" evidence="7">
    <location>
        <position position="244"/>
    </location>
    <ligand>
        <name>ATP</name>
        <dbReference type="ChEBI" id="CHEBI:30616"/>
    </ligand>
</feature>
<dbReference type="AlphaFoldDB" id="A0A969W953"/>
<dbReference type="GO" id="GO:0005524">
    <property type="term" value="F:ATP binding"/>
    <property type="evidence" value="ECO:0007669"/>
    <property type="project" value="UniProtKB-KW"/>
</dbReference>
<comment type="caution">
    <text evidence="10">The sequence shown here is derived from an EMBL/GenBank/DDBJ whole genome shotgun (WGS) entry which is preliminary data.</text>
</comment>
<dbReference type="GO" id="GO:0005829">
    <property type="term" value="C:cytosol"/>
    <property type="evidence" value="ECO:0007669"/>
    <property type="project" value="TreeGrafter"/>
</dbReference>
<dbReference type="EMBL" id="JAAVXB010000004">
    <property type="protein sequence ID" value="NKF22647.1"/>
    <property type="molecule type" value="Genomic_DNA"/>
</dbReference>
<dbReference type="GO" id="GO:0004818">
    <property type="term" value="F:glutamate-tRNA ligase activity"/>
    <property type="evidence" value="ECO:0007669"/>
    <property type="project" value="TreeGrafter"/>
</dbReference>
<dbReference type="InterPro" id="IPR000924">
    <property type="entry name" value="Glu/Gln-tRNA-synth"/>
</dbReference>
<dbReference type="NCBIfam" id="NF004314">
    <property type="entry name" value="PRK05710.1-3"/>
    <property type="match status" value="1"/>
</dbReference>
<evidence type="ECO:0000256" key="4">
    <source>
        <dbReference type="ARBA" id="ARBA00022833"/>
    </source>
</evidence>
<keyword evidence="8" id="KW-0648">Protein biosynthesis</keyword>
<feature type="binding site" evidence="7">
    <location>
        <position position="110"/>
    </location>
    <ligand>
        <name>Zn(2+)</name>
        <dbReference type="ChEBI" id="CHEBI:29105"/>
    </ligand>
</feature>
<dbReference type="InterPro" id="IPR014729">
    <property type="entry name" value="Rossmann-like_a/b/a_fold"/>
</dbReference>
<dbReference type="GO" id="GO:0008270">
    <property type="term" value="F:zinc ion binding"/>
    <property type="evidence" value="ECO:0007669"/>
    <property type="project" value="UniProtKB-UniRule"/>
</dbReference>
<feature type="short sequence motif" description="'HIGH' region" evidence="7">
    <location>
        <begin position="19"/>
        <end position="29"/>
    </location>
</feature>
<dbReference type="Proteomes" id="UP000653472">
    <property type="component" value="Unassembled WGS sequence"/>
</dbReference>
<evidence type="ECO:0000256" key="2">
    <source>
        <dbReference type="ARBA" id="ARBA00022723"/>
    </source>
</evidence>
<comment type="similarity">
    <text evidence="7">Belongs to the class-I aminoacyl-tRNA synthetase family. GluQ subfamily.</text>
</comment>
<evidence type="ECO:0000313" key="10">
    <source>
        <dbReference type="EMBL" id="NKF22647.1"/>
    </source>
</evidence>
<sequence>MTDTARPSASGPYRGRFAPTPSGPLHLGSLLAALASYLDARHHGGQWLLRIDDLDRPRCPPGADQRILRQLEAHGLDWDDTPHYQSRHLDDYHHCLVALQNTGQIYACDCTRATLACESHSGTDGPVYSGRCRERRLAADGRALRRRIGFGSVVLDDDIQGPQQRDLQADIGDIVVRRRDGIIGYQLASSVDDHLMRISDVVRGADLTGSSATQHELISGLGWTPPRYRHVPLLTDADGLKLSKQNHAPAIEDDQAAANLWRCLTWLAQQPPTELRAAAPREQLAWAIPNWRRARVAAAAQQSMTLTA</sequence>
<keyword evidence="4 7" id="KW-0862">Zinc</keyword>
<protein>
    <recommendedName>
        <fullName evidence="7">Glutamyl-Q tRNA(Asp) synthetase</fullName>
        <shortName evidence="7">Glu-Q-RSs</shortName>
        <ecNumber evidence="7">6.1.1.-</ecNumber>
    </recommendedName>
</protein>
<feature type="binding site" evidence="7">
    <location>
        <position position="108"/>
    </location>
    <ligand>
        <name>Zn(2+)</name>
        <dbReference type="ChEBI" id="CHEBI:29105"/>
    </ligand>
</feature>
<evidence type="ECO:0000256" key="1">
    <source>
        <dbReference type="ARBA" id="ARBA00022598"/>
    </source>
</evidence>
<dbReference type="GO" id="GO:0006424">
    <property type="term" value="P:glutamyl-tRNA aminoacylation"/>
    <property type="evidence" value="ECO:0007669"/>
    <property type="project" value="InterPro"/>
</dbReference>
<reference evidence="10" key="1">
    <citation type="submission" date="2020-03" db="EMBL/GenBank/DDBJ databases">
        <title>Solimonas marina sp. nov., isolated from deep seawater of the Pacific Ocean.</title>
        <authorList>
            <person name="Liu X."/>
            <person name="Lai Q."/>
            <person name="Sun F."/>
            <person name="Gai Y."/>
            <person name="Li G."/>
            <person name="Shao Z."/>
        </authorList>
    </citation>
    <scope>NUCLEOTIDE SEQUENCE</scope>
    <source>
        <strain evidence="10">C16B3</strain>
    </source>
</reference>
<keyword evidence="3 7" id="KW-0547">Nucleotide-binding</keyword>
<keyword evidence="2 7" id="KW-0479">Metal-binding</keyword>